<accession>A0A940DPM7</accession>
<name>A0A940DPM7_9BACT</name>
<evidence type="ECO:0000313" key="1">
    <source>
        <dbReference type="EMBL" id="MBO8453317.1"/>
    </source>
</evidence>
<dbReference type="EMBL" id="JADIMJ010000020">
    <property type="protein sequence ID" value="MBO8453317.1"/>
    <property type="molecule type" value="Genomic_DNA"/>
</dbReference>
<reference evidence="1" key="1">
    <citation type="submission" date="2020-10" db="EMBL/GenBank/DDBJ databases">
        <authorList>
            <person name="Gilroy R."/>
        </authorList>
    </citation>
    <scope>NUCLEOTIDE SEQUENCE</scope>
    <source>
        <strain evidence="1">F1-3629</strain>
    </source>
</reference>
<sequence>MKIFIAALLLVGISVIGLCFNIIFRKNGQFPDTEISHNPAMKKLGIRCAKEDE</sequence>
<reference evidence="1" key="2">
    <citation type="journal article" date="2021" name="PeerJ">
        <title>Extensive microbial diversity within the chicken gut microbiome revealed by metagenomics and culture.</title>
        <authorList>
            <person name="Gilroy R."/>
            <person name="Ravi A."/>
            <person name="Getino M."/>
            <person name="Pursley I."/>
            <person name="Horton D.L."/>
            <person name="Alikhan N.F."/>
            <person name="Baker D."/>
            <person name="Gharbi K."/>
            <person name="Hall N."/>
            <person name="Watson M."/>
            <person name="Adriaenssens E.M."/>
            <person name="Foster-Nyarko E."/>
            <person name="Jarju S."/>
            <person name="Secka A."/>
            <person name="Antonio M."/>
            <person name="Oren A."/>
            <person name="Chaudhuri R.R."/>
            <person name="La Ragione R."/>
            <person name="Hildebrand F."/>
            <person name="Pallen M.J."/>
        </authorList>
    </citation>
    <scope>NUCLEOTIDE SEQUENCE</scope>
    <source>
        <strain evidence="1">F1-3629</strain>
    </source>
</reference>
<proteinExistence type="predicted"/>
<protein>
    <submittedName>
        <fullName evidence="1">Uncharacterized protein</fullName>
    </submittedName>
</protein>
<gene>
    <name evidence="1" type="ORF">IAC07_01170</name>
</gene>
<feature type="non-terminal residue" evidence="1">
    <location>
        <position position="53"/>
    </location>
</feature>
<comment type="caution">
    <text evidence="1">The sequence shown here is derived from an EMBL/GenBank/DDBJ whole genome shotgun (WGS) entry which is preliminary data.</text>
</comment>
<evidence type="ECO:0000313" key="2">
    <source>
        <dbReference type="Proteomes" id="UP000771749"/>
    </source>
</evidence>
<dbReference type="Proteomes" id="UP000771749">
    <property type="component" value="Unassembled WGS sequence"/>
</dbReference>
<dbReference type="AlphaFoldDB" id="A0A940DPM7"/>
<organism evidence="1 2">
    <name type="scientific">Candidatus Cryptobacteroides gallistercoris</name>
    <dbReference type="NCBI Taxonomy" id="2840765"/>
    <lineage>
        <taxon>Bacteria</taxon>
        <taxon>Pseudomonadati</taxon>
        <taxon>Bacteroidota</taxon>
        <taxon>Bacteroidia</taxon>
        <taxon>Bacteroidales</taxon>
        <taxon>Candidatus Cryptobacteroides</taxon>
    </lineage>
</organism>